<dbReference type="Proteomes" id="UP000640274">
    <property type="component" value="Unassembled WGS sequence"/>
</dbReference>
<dbReference type="Gene3D" id="3.90.870.20">
    <property type="entry name" value="Carbamoyltransferase, C-terminal domain"/>
    <property type="match status" value="1"/>
</dbReference>
<proteinExistence type="inferred from homology"/>
<sequence>MKILGISGGLELPHEEGFTSLNLKTDTIHDSAAVLIVDGQVVAAYEEERLNRIKHSGKFPVQAIRRCLEIGGIRLDEVDRIIFYCAESHLKFETIGHRQRYRDYPYTDPKAFLAELLGRYFQVGLSKDQVVLEDHHHCHAASAYYMSGFDEALIVTIDGASPEGNAGLILSAKGGSLKSLGSISNGDSVGSFYDVVIEFLGYTTHDEYKVMGLAPYGNPATFRRLFKKAFTLLPEGKYRLNQGWYYVLMESFEPRLKGEPFTQEHKDIAAALQETLEIVVMHILEHYQQATGHKKLCMAGGVAHNCTMNGKILYAGLFDEVFIQPAAHDAGNALGGALIASRKVAPQVQTETLRHLYWGTAIQSEDGVLQTLQQWERFVSYRKTDHVVEDAAKLIAGGAVIGWVQGRSEFGPRALGNRSILADPRPAENKRIINSMVKKREGYRPFAPSILEEYVADYYVLPQTKAPYSYMNFVLKTQEDKQELLGAVTHVDGTARIQTVSRETNEKYWRLIDEFRKLTDVPVLLNTSFNNNAEPIVDSIEDAIVSFLTTNINTLIIGDYIIDKKPVSKEEFLHFVPRRPDSSELKMAIGYTAEGYTHKAYEIRLHFRDKYKTALSEEVFKLLEQSDGKKTVAELLELTGSGTKAEVDIIDEIIDLWSLRLISLRPYESVAVATV</sequence>
<dbReference type="InterPro" id="IPR043129">
    <property type="entry name" value="ATPase_NBD"/>
</dbReference>
<dbReference type="InterPro" id="IPR038152">
    <property type="entry name" value="Carbam_trans_C_sf"/>
</dbReference>
<keyword evidence="5" id="KW-1185">Reference proteome</keyword>
<comment type="caution">
    <text evidence="4">The sequence shown here is derived from an EMBL/GenBank/DDBJ whole genome shotgun (WGS) entry which is preliminary data.</text>
</comment>
<dbReference type="InterPro" id="IPR003696">
    <property type="entry name" value="Carbtransf_dom"/>
</dbReference>
<dbReference type="SUPFAM" id="SSF53067">
    <property type="entry name" value="Actin-like ATPase domain"/>
    <property type="match status" value="1"/>
</dbReference>
<dbReference type="PANTHER" id="PTHR34847:SF1">
    <property type="entry name" value="NODULATION PROTEIN U"/>
    <property type="match status" value="1"/>
</dbReference>
<dbReference type="CDD" id="cd24099">
    <property type="entry name" value="ASKHA_NBD_NovN-like_N"/>
    <property type="match status" value="1"/>
</dbReference>
<organism evidence="4 5">
    <name type="scientific">Paenibacillus roseus</name>
    <dbReference type="NCBI Taxonomy" id="2798579"/>
    <lineage>
        <taxon>Bacteria</taxon>
        <taxon>Bacillati</taxon>
        <taxon>Bacillota</taxon>
        <taxon>Bacilli</taxon>
        <taxon>Bacillales</taxon>
        <taxon>Paenibacillaceae</taxon>
        <taxon>Paenibacillus</taxon>
    </lineage>
</organism>
<evidence type="ECO:0000259" key="3">
    <source>
        <dbReference type="Pfam" id="PF16861"/>
    </source>
</evidence>
<dbReference type="InterPro" id="IPR031730">
    <property type="entry name" value="Carbam_trans_C"/>
</dbReference>
<dbReference type="RefSeq" id="WP_199021706.1">
    <property type="nucleotide sequence ID" value="NZ_JAELUP010000117.1"/>
</dbReference>
<dbReference type="Gene3D" id="3.30.420.40">
    <property type="match status" value="2"/>
</dbReference>
<dbReference type="AlphaFoldDB" id="A0A934JBH8"/>
<evidence type="ECO:0000256" key="1">
    <source>
        <dbReference type="ARBA" id="ARBA00006129"/>
    </source>
</evidence>
<dbReference type="Pfam" id="PF16861">
    <property type="entry name" value="Carbam_trans_C"/>
    <property type="match status" value="1"/>
</dbReference>
<dbReference type="EMBL" id="JAELUP010000117">
    <property type="protein sequence ID" value="MBJ6364101.1"/>
    <property type="molecule type" value="Genomic_DNA"/>
</dbReference>
<evidence type="ECO:0000313" key="5">
    <source>
        <dbReference type="Proteomes" id="UP000640274"/>
    </source>
</evidence>
<evidence type="ECO:0000313" key="4">
    <source>
        <dbReference type="EMBL" id="MBJ6364101.1"/>
    </source>
</evidence>
<feature type="domain" description="Carbamoyltransferase C-terminal" evidence="3">
    <location>
        <begin position="392"/>
        <end position="564"/>
    </location>
</feature>
<accession>A0A934JBH8</accession>
<gene>
    <name evidence="4" type="ORF">JFN88_23070</name>
</gene>
<dbReference type="InterPro" id="IPR051338">
    <property type="entry name" value="NodU/CmcH_Carbamoyltrnsfr"/>
</dbReference>
<dbReference type="Pfam" id="PF02543">
    <property type="entry name" value="Carbam_trans_N"/>
    <property type="match status" value="1"/>
</dbReference>
<evidence type="ECO:0000259" key="2">
    <source>
        <dbReference type="Pfam" id="PF02543"/>
    </source>
</evidence>
<protein>
    <submittedName>
        <fullName evidence="4">Nodulation protein</fullName>
    </submittedName>
</protein>
<feature type="domain" description="Carbamoyltransferase" evidence="2">
    <location>
        <begin position="27"/>
        <end position="338"/>
    </location>
</feature>
<reference evidence="4" key="1">
    <citation type="submission" date="2020-12" db="EMBL/GenBank/DDBJ databases">
        <authorList>
            <person name="Huq M.A."/>
        </authorList>
    </citation>
    <scope>NUCLEOTIDE SEQUENCE</scope>
    <source>
        <strain evidence="4">MAHUQ-46</strain>
    </source>
</reference>
<name>A0A934JBH8_9BACL</name>
<dbReference type="GO" id="GO:0003824">
    <property type="term" value="F:catalytic activity"/>
    <property type="evidence" value="ECO:0007669"/>
    <property type="project" value="InterPro"/>
</dbReference>
<dbReference type="PANTHER" id="PTHR34847">
    <property type="entry name" value="NODULATION PROTEIN U"/>
    <property type="match status" value="1"/>
</dbReference>
<comment type="similarity">
    <text evidence="1">Belongs to the NodU/CmcH family.</text>
</comment>